<dbReference type="Proteomes" id="UP000800200">
    <property type="component" value="Unassembled WGS sequence"/>
</dbReference>
<keyword evidence="2" id="KW-0472">Membrane</keyword>
<feature type="region of interest" description="Disordered" evidence="1">
    <location>
        <begin position="76"/>
        <end position="100"/>
    </location>
</feature>
<organism evidence="4 5">
    <name type="scientific">Zopfia rhizophila CBS 207.26</name>
    <dbReference type="NCBI Taxonomy" id="1314779"/>
    <lineage>
        <taxon>Eukaryota</taxon>
        <taxon>Fungi</taxon>
        <taxon>Dikarya</taxon>
        <taxon>Ascomycota</taxon>
        <taxon>Pezizomycotina</taxon>
        <taxon>Dothideomycetes</taxon>
        <taxon>Dothideomycetes incertae sedis</taxon>
        <taxon>Zopfiaceae</taxon>
        <taxon>Zopfia</taxon>
    </lineage>
</organism>
<feature type="transmembrane region" description="Helical" evidence="2">
    <location>
        <begin position="112"/>
        <end position="135"/>
    </location>
</feature>
<keyword evidence="2" id="KW-0812">Transmembrane</keyword>
<keyword evidence="2" id="KW-1133">Transmembrane helix</keyword>
<keyword evidence="5" id="KW-1185">Reference proteome</keyword>
<evidence type="ECO:0000256" key="1">
    <source>
        <dbReference type="SAM" id="MobiDB-lite"/>
    </source>
</evidence>
<gene>
    <name evidence="4" type="ORF">K469DRAFT_688836</name>
</gene>
<evidence type="ECO:0000259" key="3">
    <source>
        <dbReference type="Pfam" id="PF06916"/>
    </source>
</evidence>
<name>A0A6A6E3A5_9PEZI</name>
<dbReference type="AlphaFoldDB" id="A0A6A6E3A5"/>
<dbReference type="GO" id="GO:0005739">
    <property type="term" value="C:mitochondrion"/>
    <property type="evidence" value="ECO:0007669"/>
    <property type="project" value="TreeGrafter"/>
</dbReference>
<dbReference type="EMBL" id="ML994638">
    <property type="protein sequence ID" value="KAF2184366.1"/>
    <property type="molecule type" value="Genomic_DNA"/>
</dbReference>
<feature type="domain" description="DUF1279" evidence="3">
    <location>
        <begin position="103"/>
        <end position="238"/>
    </location>
</feature>
<dbReference type="PANTHER" id="PTHR21377">
    <property type="entry name" value="PROTEIN FAM210B, MITOCHONDRIAL"/>
    <property type="match status" value="1"/>
</dbReference>
<evidence type="ECO:0000313" key="4">
    <source>
        <dbReference type="EMBL" id="KAF2184366.1"/>
    </source>
</evidence>
<dbReference type="PANTHER" id="PTHR21377:SF0">
    <property type="entry name" value="PROTEIN FAM210B, MITOCHONDRIAL"/>
    <property type="match status" value="1"/>
</dbReference>
<dbReference type="InterPro" id="IPR009688">
    <property type="entry name" value="FAM210A/B-like_dom"/>
</dbReference>
<reference evidence="4" key="1">
    <citation type="journal article" date="2020" name="Stud. Mycol.">
        <title>101 Dothideomycetes genomes: a test case for predicting lifestyles and emergence of pathogens.</title>
        <authorList>
            <person name="Haridas S."/>
            <person name="Albert R."/>
            <person name="Binder M."/>
            <person name="Bloem J."/>
            <person name="Labutti K."/>
            <person name="Salamov A."/>
            <person name="Andreopoulos B."/>
            <person name="Baker S."/>
            <person name="Barry K."/>
            <person name="Bills G."/>
            <person name="Bluhm B."/>
            <person name="Cannon C."/>
            <person name="Castanera R."/>
            <person name="Culley D."/>
            <person name="Daum C."/>
            <person name="Ezra D."/>
            <person name="Gonzalez J."/>
            <person name="Henrissat B."/>
            <person name="Kuo A."/>
            <person name="Liang C."/>
            <person name="Lipzen A."/>
            <person name="Lutzoni F."/>
            <person name="Magnuson J."/>
            <person name="Mondo S."/>
            <person name="Nolan M."/>
            <person name="Ohm R."/>
            <person name="Pangilinan J."/>
            <person name="Park H.-J."/>
            <person name="Ramirez L."/>
            <person name="Alfaro M."/>
            <person name="Sun H."/>
            <person name="Tritt A."/>
            <person name="Yoshinaga Y."/>
            <person name="Zwiers L.-H."/>
            <person name="Turgeon B."/>
            <person name="Goodwin S."/>
            <person name="Spatafora J."/>
            <person name="Crous P."/>
            <person name="Grigoriev I."/>
        </authorList>
    </citation>
    <scope>NUCLEOTIDE SEQUENCE</scope>
    <source>
        <strain evidence="4">CBS 207.26</strain>
    </source>
</reference>
<proteinExistence type="predicted"/>
<dbReference type="OrthoDB" id="426386at2759"/>
<protein>
    <recommendedName>
        <fullName evidence="3">DUF1279 domain-containing protein</fullName>
    </recommendedName>
</protein>
<evidence type="ECO:0000313" key="5">
    <source>
        <dbReference type="Proteomes" id="UP000800200"/>
    </source>
</evidence>
<dbReference type="Pfam" id="PF06916">
    <property type="entry name" value="FAM210A-B_dom"/>
    <property type="match status" value="1"/>
</dbReference>
<dbReference type="InterPro" id="IPR045866">
    <property type="entry name" value="FAM210A/B-like"/>
</dbReference>
<sequence length="259" mass="29030">MIRGATRVWPGQLLRALLSRPTAPRQPATALRGFFTTTHPSARTKLPYSPLERSTLYFPRAWRALFSRRFHSLRFKSDKTPSSQSHNPTPHLGSPEPAPSLSQRLRKLSREYGWSALGVYLALSALDFPFCFLAVRMLGTERIGHYEHVVIEAFWNVLRIPFPNVGKGKESEEAVTIGEETVQATAREGQLGWSGGVDKAEADNQGAQASIWTQVALAYAIHKSFIFIRVPLTAAVIPKVVKTLRKWGWDIGKRKPKSK</sequence>
<accession>A0A6A6E3A5</accession>
<evidence type="ECO:0000256" key="2">
    <source>
        <dbReference type="SAM" id="Phobius"/>
    </source>
</evidence>